<keyword evidence="4 9" id="KW-0812">Transmembrane</keyword>
<dbReference type="SMART" id="SM00382">
    <property type="entry name" value="AAA"/>
    <property type="match status" value="1"/>
</dbReference>
<dbReference type="PROSITE" id="PS50893">
    <property type="entry name" value="ABC_TRANSPORTER_2"/>
    <property type="match status" value="1"/>
</dbReference>
<dbReference type="FunFam" id="3.40.50.300:FF:000221">
    <property type="entry name" value="Multidrug ABC transporter ATP-binding protein"/>
    <property type="match status" value="1"/>
</dbReference>
<keyword evidence="8 9" id="KW-0472">Membrane</keyword>
<evidence type="ECO:0000256" key="5">
    <source>
        <dbReference type="ARBA" id="ARBA00022741"/>
    </source>
</evidence>
<evidence type="ECO:0000313" key="13">
    <source>
        <dbReference type="Proteomes" id="UP000070475"/>
    </source>
</evidence>
<dbReference type="Gene3D" id="3.40.50.300">
    <property type="entry name" value="P-loop containing nucleotide triphosphate hydrolases"/>
    <property type="match status" value="1"/>
</dbReference>
<keyword evidence="3" id="KW-1003">Cell membrane</keyword>
<dbReference type="PROSITE" id="PS00211">
    <property type="entry name" value="ABC_TRANSPORTER_1"/>
    <property type="match status" value="1"/>
</dbReference>
<dbReference type="SUPFAM" id="SSF52540">
    <property type="entry name" value="P-loop containing nucleoside triphosphate hydrolases"/>
    <property type="match status" value="1"/>
</dbReference>
<dbReference type="InterPro" id="IPR003593">
    <property type="entry name" value="AAA+_ATPase"/>
</dbReference>
<keyword evidence="5" id="KW-0547">Nucleotide-binding</keyword>
<feature type="transmembrane region" description="Helical" evidence="9">
    <location>
        <begin position="133"/>
        <end position="151"/>
    </location>
</feature>
<comment type="caution">
    <text evidence="12">The sequence shown here is derived from an EMBL/GenBank/DDBJ whole genome shotgun (WGS) entry which is preliminary data.</text>
</comment>
<feature type="transmembrane region" description="Helical" evidence="9">
    <location>
        <begin position="51"/>
        <end position="72"/>
    </location>
</feature>
<dbReference type="PATRIC" id="fig|483937.3.peg.868"/>
<keyword evidence="7 9" id="KW-1133">Transmembrane helix</keyword>
<accession>A0A132TUM3</accession>
<dbReference type="InterPro" id="IPR003439">
    <property type="entry name" value="ABC_transporter-like_ATP-bd"/>
</dbReference>
<dbReference type="GO" id="GO:0016887">
    <property type="term" value="F:ATP hydrolysis activity"/>
    <property type="evidence" value="ECO:0007669"/>
    <property type="project" value="InterPro"/>
</dbReference>
<feature type="transmembrane region" description="Helical" evidence="9">
    <location>
        <begin position="278"/>
        <end position="296"/>
    </location>
</feature>
<evidence type="ECO:0000256" key="6">
    <source>
        <dbReference type="ARBA" id="ARBA00022840"/>
    </source>
</evidence>
<dbReference type="RefSeq" id="WP_060861614.1">
    <property type="nucleotide sequence ID" value="NZ_LIRB01000137.1"/>
</dbReference>
<feature type="transmembrane region" description="Helical" evidence="9">
    <location>
        <begin position="157"/>
        <end position="174"/>
    </location>
</feature>
<dbReference type="SUPFAM" id="SSF90123">
    <property type="entry name" value="ABC transporter transmembrane region"/>
    <property type="match status" value="1"/>
</dbReference>
<dbReference type="GO" id="GO:0015421">
    <property type="term" value="F:ABC-type oligopeptide transporter activity"/>
    <property type="evidence" value="ECO:0007669"/>
    <property type="project" value="TreeGrafter"/>
</dbReference>
<reference evidence="12 13" key="1">
    <citation type="submission" date="2015-08" db="EMBL/GenBank/DDBJ databases">
        <title>Genomes of Paenibacillus riograndensis.</title>
        <authorList>
            <person name="Sant'Anna F.H."/>
            <person name="Souza R."/>
            <person name="Ambrosini A."/>
            <person name="Bach E."/>
            <person name="Fernandes G."/>
            <person name="Balsanelli E."/>
            <person name="Baura V.A."/>
            <person name="Pedrosa F.O."/>
            <person name="Souza E.M."/>
            <person name="Passaglia L."/>
        </authorList>
    </citation>
    <scope>NUCLEOTIDE SEQUENCE [LARGE SCALE GENOMIC DNA]</scope>
    <source>
        <strain evidence="12 13">CAS34</strain>
    </source>
</reference>
<gene>
    <name evidence="12" type="ORF">AMQ84_18850</name>
</gene>
<dbReference type="InterPro" id="IPR039421">
    <property type="entry name" value="Type_1_exporter"/>
</dbReference>
<dbReference type="InterPro" id="IPR036640">
    <property type="entry name" value="ABC1_TM_sf"/>
</dbReference>
<evidence type="ECO:0000256" key="1">
    <source>
        <dbReference type="ARBA" id="ARBA00004651"/>
    </source>
</evidence>
<dbReference type="GO" id="GO:0005524">
    <property type="term" value="F:ATP binding"/>
    <property type="evidence" value="ECO:0007669"/>
    <property type="project" value="UniProtKB-KW"/>
</dbReference>
<dbReference type="InterPro" id="IPR027417">
    <property type="entry name" value="P-loop_NTPase"/>
</dbReference>
<evidence type="ECO:0000313" key="12">
    <source>
        <dbReference type="EMBL" id="KWX74924.1"/>
    </source>
</evidence>
<dbReference type="PANTHER" id="PTHR43394">
    <property type="entry name" value="ATP-DEPENDENT PERMEASE MDL1, MITOCHONDRIAL"/>
    <property type="match status" value="1"/>
</dbReference>
<keyword evidence="2" id="KW-0813">Transport</keyword>
<feature type="transmembrane region" description="Helical" evidence="9">
    <location>
        <begin position="240"/>
        <end position="258"/>
    </location>
</feature>
<evidence type="ECO:0000256" key="8">
    <source>
        <dbReference type="ARBA" id="ARBA00023136"/>
    </source>
</evidence>
<feature type="domain" description="ABC transporter" evidence="10">
    <location>
        <begin position="335"/>
        <end position="568"/>
    </location>
</feature>
<dbReference type="PANTHER" id="PTHR43394:SF1">
    <property type="entry name" value="ATP-BINDING CASSETTE SUB-FAMILY B MEMBER 10, MITOCHONDRIAL"/>
    <property type="match status" value="1"/>
</dbReference>
<evidence type="ECO:0000259" key="11">
    <source>
        <dbReference type="PROSITE" id="PS50929"/>
    </source>
</evidence>
<dbReference type="InterPro" id="IPR017871">
    <property type="entry name" value="ABC_transporter-like_CS"/>
</dbReference>
<keyword evidence="13" id="KW-1185">Reference proteome</keyword>
<dbReference type="OrthoDB" id="9770415at2"/>
<dbReference type="EMBL" id="LIRB01000137">
    <property type="protein sequence ID" value="KWX74924.1"/>
    <property type="molecule type" value="Genomic_DNA"/>
</dbReference>
<evidence type="ECO:0000256" key="4">
    <source>
        <dbReference type="ARBA" id="ARBA00022692"/>
    </source>
</evidence>
<protein>
    <submittedName>
        <fullName evidence="12">ABC transporter ATP-binding protein</fullName>
    </submittedName>
</protein>
<dbReference type="AlphaFoldDB" id="A0A132TUM3"/>
<evidence type="ECO:0000256" key="3">
    <source>
        <dbReference type="ARBA" id="ARBA00022475"/>
    </source>
</evidence>
<comment type="subcellular location">
    <subcellularLocation>
        <location evidence="1">Cell membrane</location>
        <topology evidence="1">Multi-pass membrane protein</topology>
    </subcellularLocation>
</comment>
<proteinExistence type="predicted"/>
<evidence type="ECO:0000256" key="2">
    <source>
        <dbReference type="ARBA" id="ARBA00022448"/>
    </source>
</evidence>
<dbReference type="GO" id="GO:0005886">
    <property type="term" value="C:plasma membrane"/>
    <property type="evidence" value="ECO:0007669"/>
    <property type="project" value="UniProtKB-SubCell"/>
</dbReference>
<dbReference type="Pfam" id="PF00005">
    <property type="entry name" value="ABC_tran"/>
    <property type="match status" value="1"/>
</dbReference>
<keyword evidence="6 12" id="KW-0067">ATP-binding</keyword>
<dbReference type="InterPro" id="IPR011527">
    <property type="entry name" value="ABC1_TM_dom"/>
</dbReference>
<evidence type="ECO:0000256" key="9">
    <source>
        <dbReference type="SAM" id="Phobius"/>
    </source>
</evidence>
<dbReference type="CDD" id="cd18548">
    <property type="entry name" value="ABC_6TM_Tm287_like"/>
    <property type="match status" value="1"/>
</dbReference>
<dbReference type="Gene3D" id="1.20.1560.10">
    <property type="entry name" value="ABC transporter type 1, transmembrane domain"/>
    <property type="match status" value="1"/>
</dbReference>
<organism evidence="12 13">
    <name type="scientific">Paenibacillus riograndensis</name>
    <dbReference type="NCBI Taxonomy" id="483937"/>
    <lineage>
        <taxon>Bacteria</taxon>
        <taxon>Bacillati</taxon>
        <taxon>Bacillota</taxon>
        <taxon>Bacilli</taxon>
        <taxon>Bacillales</taxon>
        <taxon>Paenibacillaceae</taxon>
        <taxon>Paenibacillus</taxon>
        <taxon>Paenibacillus sonchi group</taxon>
    </lineage>
</organism>
<feature type="domain" description="ABC transmembrane type-1" evidence="11">
    <location>
        <begin position="16"/>
        <end position="298"/>
    </location>
</feature>
<evidence type="ECO:0000256" key="7">
    <source>
        <dbReference type="ARBA" id="ARBA00022989"/>
    </source>
</evidence>
<evidence type="ECO:0000259" key="10">
    <source>
        <dbReference type="PROSITE" id="PS50893"/>
    </source>
</evidence>
<name>A0A132TUM3_9BACL</name>
<dbReference type="Proteomes" id="UP000070475">
    <property type="component" value="Unassembled WGS sequence"/>
</dbReference>
<dbReference type="PROSITE" id="PS50929">
    <property type="entry name" value="ABC_TM1F"/>
    <property type="match status" value="1"/>
</dbReference>
<sequence>MNIIFSYLKTYRAAAIAALLMMVIELAVELSQPLLISRIIDDGIRAQDNRIVWLWGGVLVVSAVLAFIAGVLSSFFASHASQGFAFDLRDQLYEKVQSFTYAVFSRFPTSSLITRLTADVSQLQDTIFMGLRFMTRVPLVVAGSVIMALVVQVKLGLLLALTLPVLIAFLLWVMKKASVLFRNVQNRLDGVNSVIQENLTGIRLIRVFVRMNHEIARFAAFSGELMKSTVAALRLTETSAPLIMLIVNAGIMLVLWFGRIEISTGEATLGQTVAVINYSLRTIGALSALSWIMATFSRARASSQRVQEVMSADELEAREVAAVTAREIAPIRGKVEFRQVSFRYPQSDIAVLEDITFKVQPGERVAIMGATGSGKSSLVGLIPRLYEQSRGDILVDGIPGAEMEISRLRGAIGYVPQEVLLFTGSVRENIAWGHPQATQDEIEQAAMAAQIHETVQELPNGYDTMLGQRGVNLSGGQKQRLTIARALVRKPAILILDDSTSALDAVTESRLLAELKGMSCTTFLITQKISSTVSADLILLLDEGRLIAQGTHEELMERSELYRKINESQHREGVQHVQSIT</sequence>
<dbReference type="Pfam" id="PF00664">
    <property type="entry name" value="ABC_membrane"/>
    <property type="match status" value="1"/>
</dbReference>